<dbReference type="AlphaFoldDB" id="A0AAD7HK34"/>
<reference evidence="1" key="1">
    <citation type="submission" date="2023-03" db="EMBL/GenBank/DDBJ databases">
        <title>Massive genome expansion in bonnet fungi (Mycena s.s.) driven by repeated elements and novel gene families across ecological guilds.</title>
        <authorList>
            <consortium name="Lawrence Berkeley National Laboratory"/>
            <person name="Harder C.B."/>
            <person name="Miyauchi S."/>
            <person name="Viragh M."/>
            <person name="Kuo A."/>
            <person name="Thoen E."/>
            <person name="Andreopoulos B."/>
            <person name="Lu D."/>
            <person name="Skrede I."/>
            <person name="Drula E."/>
            <person name="Henrissat B."/>
            <person name="Morin E."/>
            <person name="Kohler A."/>
            <person name="Barry K."/>
            <person name="LaButti K."/>
            <person name="Morin E."/>
            <person name="Salamov A."/>
            <person name="Lipzen A."/>
            <person name="Mereny Z."/>
            <person name="Hegedus B."/>
            <person name="Baldrian P."/>
            <person name="Stursova M."/>
            <person name="Weitz H."/>
            <person name="Taylor A."/>
            <person name="Grigoriev I.V."/>
            <person name="Nagy L.G."/>
            <person name="Martin F."/>
            <person name="Kauserud H."/>
        </authorList>
    </citation>
    <scope>NUCLEOTIDE SEQUENCE</scope>
    <source>
        <strain evidence="1">CBHHK188m</strain>
    </source>
</reference>
<protein>
    <submittedName>
        <fullName evidence="1">Uncharacterized protein</fullName>
    </submittedName>
</protein>
<organism evidence="1 2">
    <name type="scientific">Mycena maculata</name>
    <dbReference type="NCBI Taxonomy" id="230809"/>
    <lineage>
        <taxon>Eukaryota</taxon>
        <taxon>Fungi</taxon>
        <taxon>Dikarya</taxon>
        <taxon>Basidiomycota</taxon>
        <taxon>Agaricomycotina</taxon>
        <taxon>Agaricomycetes</taxon>
        <taxon>Agaricomycetidae</taxon>
        <taxon>Agaricales</taxon>
        <taxon>Marasmiineae</taxon>
        <taxon>Mycenaceae</taxon>
        <taxon>Mycena</taxon>
    </lineage>
</organism>
<dbReference type="EMBL" id="JARJLG010000256">
    <property type="protein sequence ID" value="KAJ7722556.1"/>
    <property type="molecule type" value="Genomic_DNA"/>
</dbReference>
<sequence>MQTGSRLRQLFATLLLFCEPSHPHHLWIEFRAKICDDLAHCLRIMGRNDLHNDDVYDFGL</sequence>
<feature type="non-terminal residue" evidence="1">
    <location>
        <position position="60"/>
    </location>
</feature>
<accession>A0AAD7HK34</accession>
<evidence type="ECO:0000313" key="1">
    <source>
        <dbReference type="EMBL" id="KAJ7722556.1"/>
    </source>
</evidence>
<name>A0AAD7HK34_9AGAR</name>
<evidence type="ECO:0000313" key="2">
    <source>
        <dbReference type="Proteomes" id="UP001215280"/>
    </source>
</evidence>
<proteinExistence type="predicted"/>
<comment type="caution">
    <text evidence="1">The sequence shown here is derived from an EMBL/GenBank/DDBJ whole genome shotgun (WGS) entry which is preliminary data.</text>
</comment>
<gene>
    <name evidence="1" type="ORF">DFH07DRAFT_686879</name>
</gene>
<dbReference type="Proteomes" id="UP001215280">
    <property type="component" value="Unassembled WGS sequence"/>
</dbReference>
<keyword evidence="2" id="KW-1185">Reference proteome</keyword>